<feature type="binding site" evidence="10">
    <location>
        <position position="41"/>
    </location>
    <ligand>
        <name>Mn(2+)</name>
        <dbReference type="ChEBI" id="CHEBI:29035"/>
        <label>1</label>
    </ligand>
</feature>
<keyword evidence="9 10" id="KW-0464">Manganese</keyword>
<dbReference type="HAMAP" id="MF_00575">
    <property type="entry name" value="LpxH"/>
    <property type="match status" value="1"/>
</dbReference>
<dbReference type="GO" id="GO:0016787">
    <property type="term" value="F:hydrolase activity"/>
    <property type="evidence" value="ECO:0007669"/>
    <property type="project" value="UniProtKB-KW"/>
</dbReference>
<reference evidence="12" key="1">
    <citation type="submission" date="2024-04" db="EMBL/GenBank/DDBJ databases">
        <authorList>
            <person name="Manzano-Marin A."/>
            <person name="Manzano-Marin A."/>
            <person name="Alejandro Manzano Marin A."/>
        </authorList>
    </citation>
    <scope>NUCLEOTIDE SEQUENCE [LARGE SCALE GENOMIC DNA]</scope>
    <source>
        <strain evidence="12">TABTEA</strain>
    </source>
</reference>
<feature type="binding site" evidence="10">
    <location>
        <position position="195"/>
    </location>
    <ligand>
        <name>substrate</name>
    </ligand>
</feature>
<feature type="binding site" evidence="10">
    <location>
        <position position="164"/>
    </location>
    <ligand>
        <name>substrate</name>
    </ligand>
</feature>
<dbReference type="Pfam" id="PF00149">
    <property type="entry name" value="Metallophos"/>
    <property type="match status" value="1"/>
</dbReference>
<evidence type="ECO:0000256" key="7">
    <source>
        <dbReference type="ARBA" id="ARBA00023098"/>
    </source>
</evidence>
<keyword evidence="6 10" id="KW-0378">Hydrolase</keyword>
<keyword evidence="4 10" id="KW-0441">Lipid A biosynthesis</keyword>
<dbReference type="NCBIfam" id="NF003743">
    <property type="entry name" value="PRK05340.1"/>
    <property type="match status" value="1"/>
</dbReference>
<evidence type="ECO:0000256" key="1">
    <source>
        <dbReference type="ARBA" id="ARBA00022475"/>
    </source>
</evidence>
<feature type="binding site" evidence="10">
    <location>
        <position position="197"/>
    </location>
    <ligand>
        <name>Mn(2+)</name>
        <dbReference type="ChEBI" id="CHEBI:29035"/>
        <label>1</label>
    </ligand>
</feature>
<comment type="similarity">
    <text evidence="10">Belongs to the LpxH family.</text>
</comment>
<evidence type="ECO:0000259" key="11">
    <source>
        <dbReference type="Pfam" id="PF00149"/>
    </source>
</evidence>
<dbReference type="PANTHER" id="PTHR34990">
    <property type="entry name" value="UDP-2,3-DIACYLGLUCOSAMINE HYDROLASE-RELATED"/>
    <property type="match status" value="1"/>
</dbReference>
<feature type="binding site" evidence="10">
    <location>
        <position position="79"/>
    </location>
    <ligand>
        <name>Mn(2+)</name>
        <dbReference type="ChEBI" id="CHEBI:29035"/>
        <label>2</label>
    </ligand>
</feature>
<feature type="domain" description="Calcineurin-like phosphoesterase" evidence="11">
    <location>
        <begin position="3"/>
        <end position="199"/>
    </location>
</feature>
<evidence type="ECO:0000256" key="6">
    <source>
        <dbReference type="ARBA" id="ARBA00022801"/>
    </source>
</evidence>
<feature type="binding site" evidence="10">
    <location>
        <position position="10"/>
    </location>
    <ligand>
        <name>Mn(2+)</name>
        <dbReference type="ChEBI" id="CHEBI:29035"/>
        <label>1</label>
    </ligand>
</feature>
<dbReference type="NCBIfam" id="TIGR01854">
    <property type="entry name" value="lipid_A_lpxH"/>
    <property type="match status" value="1"/>
</dbReference>
<evidence type="ECO:0000313" key="12">
    <source>
        <dbReference type="EMBL" id="CAL1329343.1"/>
    </source>
</evidence>
<feature type="binding site" evidence="10">
    <location>
        <position position="167"/>
    </location>
    <ligand>
        <name>substrate</name>
    </ligand>
</feature>
<comment type="cofactor">
    <cofactor evidence="10">
        <name>Mn(2+)</name>
        <dbReference type="ChEBI" id="CHEBI:29035"/>
    </cofactor>
    <text evidence="10">Binds 2 Mn(2+) ions per subunit in a binuclear metal center.</text>
</comment>
<name>A0ABM9NPG1_9GAMM</name>
<dbReference type="RefSeq" id="WP_341764813.1">
    <property type="nucleotide sequence ID" value="NZ_OZ034688.1"/>
</dbReference>
<feature type="binding site" evidence="10">
    <location>
        <position position="8"/>
    </location>
    <ligand>
        <name>Mn(2+)</name>
        <dbReference type="ChEBI" id="CHEBI:29035"/>
        <label>1</label>
    </ligand>
</feature>
<organism evidence="12 13">
    <name type="scientific">Candidatus Providencia siddallii</name>
    <dbReference type="NCBI Taxonomy" id="1715285"/>
    <lineage>
        <taxon>Bacteria</taxon>
        <taxon>Pseudomonadati</taxon>
        <taxon>Pseudomonadota</taxon>
        <taxon>Gammaproteobacteria</taxon>
        <taxon>Enterobacterales</taxon>
        <taxon>Morganellaceae</taxon>
        <taxon>Providencia</taxon>
    </lineage>
</organism>
<protein>
    <recommendedName>
        <fullName evidence="10">UDP-2,3-diacylglucosamine hydrolase</fullName>
        <ecNumber evidence="10">3.6.1.54</ecNumber>
    </recommendedName>
    <alternativeName>
        <fullName evidence="10">UDP-2,3-diacylglucosamine diphosphatase</fullName>
    </alternativeName>
</protein>
<feature type="binding site" evidence="10">
    <location>
        <position position="122"/>
    </location>
    <ligand>
        <name>substrate</name>
    </ligand>
</feature>
<evidence type="ECO:0000256" key="5">
    <source>
        <dbReference type="ARBA" id="ARBA00022723"/>
    </source>
</evidence>
<evidence type="ECO:0000256" key="3">
    <source>
        <dbReference type="ARBA" id="ARBA00022519"/>
    </source>
</evidence>
<dbReference type="Proteomes" id="UP001497533">
    <property type="component" value="Chromosome"/>
</dbReference>
<evidence type="ECO:0000256" key="4">
    <source>
        <dbReference type="ARBA" id="ARBA00022556"/>
    </source>
</evidence>
<feature type="binding site" evidence="10">
    <location>
        <position position="41"/>
    </location>
    <ligand>
        <name>Mn(2+)</name>
        <dbReference type="ChEBI" id="CHEBI:29035"/>
        <label>2</label>
    </ligand>
</feature>
<comment type="function">
    <text evidence="10">Hydrolyzes the pyrophosphate bond of UDP-2,3-diacylglucosamine to yield 2,3-diacylglucosamine 1-phosphate (lipid X) and UMP by catalyzing the attack of water at the alpha-P atom. Involved in the biosynthesis of lipid A, a phosphorylated glycolipid that anchors the lipopolysaccharide to the outer membrane of the cell.</text>
</comment>
<feature type="binding site" evidence="10">
    <location>
        <position position="114"/>
    </location>
    <ligand>
        <name>Mn(2+)</name>
        <dbReference type="ChEBI" id="CHEBI:29035"/>
        <label>2</label>
    </ligand>
</feature>
<comment type="pathway">
    <text evidence="10">Glycolipid biosynthesis; lipid IV(A) biosynthesis; lipid IV(A) from (3R)-3-hydroxytetradecanoyl-[acyl-carrier-protein] and UDP-N-acetyl-alpha-D-glucosamine: step 4/6.</text>
</comment>
<sequence length="238" mass="28377">MSAYIISDLHLNKDKPLITLNFLRFIQKYLTYYDDLYIIGDFFDYWIGDDDNNKLHQKIAFSLKQLNLRNINCYFIHGNRDFLIGNFYAEQCGMKILPQETLLNIYNKRIVILHGDTLCTNDIEYQKYRKKIYKPYLQNIFLKLPLFIRHKIAKKIKNKTKDANISKSKFIVDVNLQSVINTFNKHKAQWIIHGHTHKPAIHKIYINNKIHYRGVLDAWCNKNSTFIINNKGIKLLFF</sequence>
<dbReference type="SUPFAM" id="SSF56300">
    <property type="entry name" value="Metallo-dependent phosphatases"/>
    <property type="match status" value="1"/>
</dbReference>
<dbReference type="EC" id="3.6.1.54" evidence="10"/>
<gene>
    <name evidence="10 12" type="primary">lpxH</name>
    <name evidence="12" type="ORF">PRHACTZTBTEA_425</name>
</gene>
<evidence type="ECO:0000313" key="13">
    <source>
        <dbReference type="Proteomes" id="UP001497533"/>
    </source>
</evidence>
<comment type="catalytic activity">
    <reaction evidence="10">
        <text>UDP-2-N,3-O-bis[(3R)-3-hydroxytetradecanoyl]-alpha-D-glucosamine + H2O = 2-N,3-O-bis[(3R)-3-hydroxytetradecanoyl]-alpha-D-glucosaminyl 1-phosphate + UMP + 2 H(+)</text>
        <dbReference type="Rhea" id="RHEA:25213"/>
        <dbReference type="ChEBI" id="CHEBI:15377"/>
        <dbReference type="ChEBI" id="CHEBI:15378"/>
        <dbReference type="ChEBI" id="CHEBI:57865"/>
        <dbReference type="ChEBI" id="CHEBI:57957"/>
        <dbReference type="ChEBI" id="CHEBI:78847"/>
        <dbReference type="EC" id="3.6.1.54"/>
    </reaction>
</comment>
<keyword evidence="3 10" id="KW-0997">Cell inner membrane</keyword>
<keyword evidence="8 10" id="KW-0472">Membrane</keyword>
<dbReference type="InterPro" id="IPR010138">
    <property type="entry name" value="UDP-diacylglucosamine_Hdrlase"/>
</dbReference>
<dbReference type="InterPro" id="IPR029052">
    <property type="entry name" value="Metallo-depent_PP-like"/>
</dbReference>
<accession>A0ABM9NPG1</accession>
<keyword evidence="13" id="KW-1185">Reference proteome</keyword>
<evidence type="ECO:0000256" key="2">
    <source>
        <dbReference type="ARBA" id="ARBA00022516"/>
    </source>
</evidence>
<evidence type="ECO:0000256" key="9">
    <source>
        <dbReference type="ARBA" id="ARBA00023211"/>
    </source>
</evidence>
<proteinExistence type="inferred from homology"/>
<dbReference type="Gene3D" id="3.60.21.10">
    <property type="match status" value="1"/>
</dbReference>
<keyword evidence="2 10" id="KW-0444">Lipid biosynthesis</keyword>
<evidence type="ECO:0000256" key="8">
    <source>
        <dbReference type="ARBA" id="ARBA00023136"/>
    </source>
</evidence>
<feature type="binding site" evidence="10">
    <location>
        <position position="195"/>
    </location>
    <ligand>
        <name>Mn(2+)</name>
        <dbReference type="ChEBI" id="CHEBI:29035"/>
        <label>2</label>
    </ligand>
</feature>
<dbReference type="InterPro" id="IPR004843">
    <property type="entry name" value="Calcineurin-like_PHP"/>
</dbReference>
<dbReference type="InterPro" id="IPR043461">
    <property type="entry name" value="LpxH-like"/>
</dbReference>
<keyword evidence="7 10" id="KW-0443">Lipid metabolism</keyword>
<keyword evidence="5 10" id="KW-0479">Metal-binding</keyword>
<dbReference type="CDD" id="cd07398">
    <property type="entry name" value="MPP_YbbF-LpxH"/>
    <property type="match status" value="1"/>
</dbReference>
<comment type="subcellular location">
    <subcellularLocation>
        <location evidence="10">Cell inner membrane</location>
        <topology evidence="10">Peripheral membrane protein</topology>
        <orientation evidence="10">Cytoplasmic side</orientation>
    </subcellularLocation>
</comment>
<feature type="binding site" evidence="10">
    <location>
        <begin position="79"/>
        <end position="80"/>
    </location>
    <ligand>
        <name>substrate</name>
    </ligand>
</feature>
<evidence type="ECO:0000256" key="10">
    <source>
        <dbReference type="HAMAP-Rule" id="MF_00575"/>
    </source>
</evidence>
<comment type="caution">
    <text evidence="10">Lacks conserved residue(s) required for the propagation of feature annotation.</text>
</comment>
<dbReference type="PANTHER" id="PTHR34990:SF1">
    <property type="entry name" value="UDP-2,3-DIACYLGLUCOSAMINE HYDROLASE"/>
    <property type="match status" value="1"/>
</dbReference>
<keyword evidence="1 10" id="KW-1003">Cell membrane</keyword>
<dbReference type="EMBL" id="OZ034688">
    <property type="protein sequence ID" value="CAL1329343.1"/>
    <property type="molecule type" value="Genomic_DNA"/>
</dbReference>